<protein>
    <recommendedName>
        <fullName evidence="2">Lipopolysaccharide export system protein LptC</fullName>
    </recommendedName>
</protein>
<proteinExistence type="predicted"/>
<sequence length="186" mass="20796">MIDSARIKQLLLFGLLAVLSYAVFEKYFNDDSIQQFEPFTKGYALSGVTIQSTDETGQIVTTINSPAVTHYADSEKTVIQMPIIKLHEAEGDWVFTSDIGEINPQQTEIYFPNQVVIDLQGVEQESDEINIVTEQLTVDVSKKTGTTPALLTMSQVDSVIKGLGAVVSFQQHEIHMLREMYAEFKD</sequence>
<evidence type="ECO:0008006" key="2">
    <source>
        <dbReference type="Google" id="ProtNLM"/>
    </source>
</evidence>
<dbReference type="InterPro" id="IPR026265">
    <property type="entry name" value="LptC"/>
</dbReference>
<dbReference type="GO" id="GO:0015221">
    <property type="term" value="F:lipopolysaccharide transmembrane transporter activity"/>
    <property type="evidence" value="ECO:0007669"/>
    <property type="project" value="InterPro"/>
</dbReference>
<dbReference type="Pfam" id="PF06835">
    <property type="entry name" value="LptC"/>
    <property type="match status" value="1"/>
</dbReference>
<accession>A0A3B0VSV8</accession>
<evidence type="ECO:0000313" key="1">
    <source>
        <dbReference type="EMBL" id="VAW46051.1"/>
    </source>
</evidence>
<organism evidence="1">
    <name type="scientific">hydrothermal vent metagenome</name>
    <dbReference type="NCBI Taxonomy" id="652676"/>
    <lineage>
        <taxon>unclassified sequences</taxon>
        <taxon>metagenomes</taxon>
        <taxon>ecological metagenomes</taxon>
    </lineage>
</organism>
<dbReference type="NCBIfam" id="TIGR04409">
    <property type="entry name" value="LptC_YrbK"/>
    <property type="match status" value="1"/>
</dbReference>
<reference evidence="1" key="1">
    <citation type="submission" date="2018-06" db="EMBL/GenBank/DDBJ databases">
        <authorList>
            <person name="Zhirakovskaya E."/>
        </authorList>
    </citation>
    <scope>NUCLEOTIDE SEQUENCE</scope>
</reference>
<gene>
    <name evidence="1" type="ORF">MNBD_GAMMA02-214</name>
</gene>
<dbReference type="EMBL" id="UOFA01000255">
    <property type="protein sequence ID" value="VAW46051.1"/>
    <property type="molecule type" value="Genomic_DNA"/>
</dbReference>
<dbReference type="Gene3D" id="2.60.450.10">
    <property type="entry name" value="Lipopolysaccharide (LPS) transport protein A like domain"/>
    <property type="match status" value="1"/>
</dbReference>
<dbReference type="InterPro" id="IPR010664">
    <property type="entry name" value="LipoPS_assembly_LptC-rel"/>
</dbReference>
<dbReference type="GO" id="GO:0005886">
    <property type="term" value="C:plasma membrane"/>
    <property type="evidence" value="ECO:0007669"/>
    <property type="project" value="InterPro"/>
</dbReference>
<name>A0A3B0VSV8_9ZZZZ</name>
<dbReference type="AlphaFoldDB" id="A0A3B0VSV8"/>